<keyword evidence="3" id="KW-1185">Reference proteome</keyword>
<evidence type="ECO:0000313" key="3">
    <source>
        <dbReference type="Proteomes" id="UP001318860"/>
    </source>
</evidence>
<gene>
    <name evidence="2" type="ORF">DH2020_038846</name>
</gene>
<comment type="caution">
    <text evidence="2">The sequence shown here is derived from an EMBL/GenBank/DDBJ whole genome shotgun (WGS) entry which is preliminary data.</text>
</comment>
<dbReference type="SUPFAM" id="SSF47113">
    <property type="entry name" value="Histone-fold"/>
    <property type="match status" value="1"/>
</dbReference>
<proteinExistence type="predicted"/>
<name>A0ABR0UXF7_REHGL</name>
<accession>A0ABR0UXF7</accession>
<dbReference type="Gene3D" id="1.10.20.10">
    <property type="entry name" value="Histone, subunit A"/>
    <property type="match status" value="1"/>
</dbReference>
<reference evidence="2 3" key="1">
    <citation type="journal article" date="2021" name="Comput. Struct. Biotechnol. J.">
        <title>De novo genome assembly of the potent medicinal plant Rehmannia glutinosa using nanopore technology.</title>
        <authorList>
            <person name="Ma L."/>
            <person name="Dong C."/>
            <person name="Song C."/>
            <person name="Wang X."/>
            <person name="Zheng X."/>
            <person name="Niu Y."/>
            <person name="Chen S."/>
            <person name="Feng W."/>
        </authorList>
    </citation>
    <scope>NUCLEOTIDE SEQUENCE [LARGE SCALE GENOMIC DNA]</scope>
    <source>
        <strain evidence="2">DH-2019</strain>
    </source>
</reference>
<dbReference type="Proteomes" id="UP001318860">
    <property type="component" value="Unassembled WGS sequence"/>
</dbReference>
<dbReference type="EMBL" id="JABTTQ020001884">
    <property type="protein sequence ID" value="KAK6127403.1"/>
    <property type="molecule type" value="Genomic_DNA"/>
</dbReference>
<protein>
    <submittedName>
        <fullName evidence="2">Uncharacterized protein</fullName>
    </submittedName>
</protein>
<feature type="compositionally biased region" description="Basic and acidic residues" evidence="1">
    <location>
        <begin position="285"/>
        <end position="296"/>
    </location>
</feature>
<evidence type="ECO:0000256" key="1">
    <source>
        <dbReference type="SAM" id="MobiDB-lite"/>
    </source>
</evidence>
<feature type="region of interest" description="Disordered" evidence="1">
    <location>
        <begin position="389"/>
        <end position="409"/>
    </location>
</feature>
<dbReference type="InterPro" id="IPR009072">
    <property type="entry name" value="Histone-fold"/>
</dbReference>
<sequence>MPQEKRKTVNGDDICWALGTLGFDDYGEALKRYLVRYREAEAERAANNQKDQRTDDQRSSFIVFGNIAEENQDSDQSISDFIVSLCLFPDDLAEEEEVLEGEQTGHTISLDGSGYKKGGVQVLSQLEILRDSYELHSTEKELISSHERKGGYHVDDEVEIPLFDDGDGSSHYTRIASPIHTHHNEGTIYLPTMASISHSNEEINSDDEEINPPTLRSARENVGSSWSEASREVEALVCLNENSIYPSSYGAVVKEKKSSKGGGSKQKSKPKFLFRLRSRKEDLSLVVDDRNGKTSSEDSPPPDEIGAAADEDMDEYIAESQLIFVIENLNSQKTVLSHLNWPRNMISKSIRWLSFWTASMRAAICSKEVQSLLVSSLLTFYSSPGDRNLDEDDPLEALDSGSPFCSDDEGDQQNLKLIIPTRTMADQFHEAFGTVSVVDERPHIAFPRPLSSGMYGKLQQVMQSEKERDMDYLKNLSAETGLKDERMCISVRILTRSLEAKLIVCSCIPVEDGMISYWEKNLQMKGKGVARTLTIIFNPRICSGVELEVGNLICIHPPWKEVLQVKGRDDVIILCSYFTQV</sequence>
<dbReference type="PRINTS" id="PR00615">
    <property type="entry name" value="CCAATSUBUNTA"/>
</dbReference>
<feature type="region of interest" description="Disordered" evidence="1">
    <location>
        <begin position="285"/>
        <end position="307"/>
    </location>
</feature>
<evidence type="ECO:0000313" key="2">
    <source>
        <dbReference type="EMBL" id="KAK6127403.1"/>
    </source>
</evidence>
<dbReference type="PANTHER" id="PTHR35686:SF1">
    <property type="entry name" value="KINETOCHORE PROTEIN"/>
    <property type="match status" value="1"/>
</dbReference>
<dbReference type="PANTHER" id="PTHR35686">
    <property type="entry name" value="KINETOCHORE PROTEIN"/>
    <property type="match status" value="1"/>
</dbReference>
<organism evidence="2 3">
    <name type="scientific">Rehmannia glutinosa</name>
    <name type="common">Chinese foxglove</name>
    <dbReference type="NCBI Taxonomy" id="99300"/>
    <lineage>
        <taxon>Eukaryota</taxon>
        <taxon>Viridiplantae</taxon>
        <taxon>Streptophyta</taxon>
        <taxon>Embryophyta</taxon>
        <taxon>Tracheophyta</taxon>
        <taxon>Spermatophyta</taxon>
        <taxon>Magnoliopsida</taxon>
        <taxon>eudicotyledons</taxon>
        <taxon>Gunneridae</taxon>
        <taxon>Pentapetalae</taxon>
        <taxon>asterids</taxon>
        <taxon>lamiids</taxon>
        <taxon>Lamiales</taxon>
        <taxon>Orobanchaceae</taxon>
        <taxon>Rehmannieae</taxon>
        <taxon>Rehmannia</taxon>
    </lineage>
</organism>